<dbReference type="EMBL" id="JBDLBR010000002">
    <property type="protein sequence ID" value="MEN7536979.1"/>
    <property type="molecule type" value="Genomic_DNA"/>
</dbReference>
<evidence type="ECO:0000313" key="1">
    <source>
        <dbReference type="EMBL" id="MEN7536979.1"/>
    </source>
</evidence>
<dbReference type="RefSeq" id="WP_346784427.1">
    <property type="nucleotide sequence ID" value="NZ_JBDLBR010000002.1"/>
</dbReference>
<proteinExistence type="predicted"/>
<name>A0ABV0CVU2_9SPHN</name>
<comment type="caution">
    <text evidence="1">The sequence shown here is derived from an EMBL/GenBank/DDBJ whole genome shotgun (WGS) entry which is preliminary data.</text>
</comment>
<dbReference type="Pfam" id="PF13527">
    <property type="entry name" value="Acetyltransf_9"/>
    <property type="match status" value="1"/>
</dbReference>
<gene>
    <name evidence="1" type="ORF">ABDJ38_07315</name>
</gene>
<organism evidence="1 2">
    <name type="scientific">Aurantiacibacter flavus</name>
    <dbReference type="NCBI Taxonomy" id="3145232"/>
    <lineage>
        <taxon>Bacteria</taxon>
        <taxon>Pseudomonadati</taxon>
        <taxon>Pseudomonadota</taxon>
        <taxon>Alphaproteobacteria</taxon>
        <taxon>Sphingomonadales</taxon>
        <taxon>Erythrobacteraceae</taxon>
        <taxon>Aurantiacibacter</taxon>
    </lineage>
</organism>
<reference evidence="1 2" key="1">
    <citation type="submission" date="2024-05" db="EMBL/GenBank/DDBJ databases">
        <authorList>
            <person name="Park S."/>
        </authorList>
    </citation>
    <scope>NUCLEOTIDE SEQUENCE [LARGE SCALE GENOMIC DNA]</scope>
    <source>
        <strain evidence="1 2">DGU5</strain>
    </source>
</reference>
<keyword evidence="1" id="KW-0808">Transferase</keyword>
<evidence type="ECO:0000313" key="2">
    <source>
        <dbReference type="Proteomes" id="UP001484535"/>
    </source>
</evidence>
<sequence length="174" mass="18641">MADSLAPATMVPLSAVDPALVEQLLDRAFGPDRHERTAYKVREGTEWLPALSFAAIDEQELLVGSIQVYPIALTDEAGRRHPMLMVGPVAVVPERQAEGFGTTLMMAMASSLDPAAALPQVLIGDAPYYGRFGFFAAPTQGWTLPGPYDKARLLVRAPNVGVLPEKGTLGPWIG</sequence>
<dbReference type="InterPro" id="IPR016181">
    <property type="entry name" value="Acyl_CoA_acyltransferase"/>
</dbReference>
<keyword evidence="1" id="KW-0012">Acyltransferase</keyword>
<dbReference type="Gene3D" id="3.40.630.30">
    <property type="match status" value="1"/>
</dbReference>
<keyword evidence="2" id="KW-1185">Reference proteome</keyword>
<dbReference type="EC" id="2.3.1.-" evidence="1"/>
<dbReference type="Proteomes" id="UP001484535">
    <property type="component" value="Unassembled WGS sequence"/>
</dbReference>
<dbReference type="SUPFAM" id="SSF55729">
    <property type="entry name" value="Acyl-CoA N-acyltransferases (Nat)"/>
    <property type="match status" value="1"/>
</dbReference>
<accession>A0ABV0CVU2</accession>
<protein>
    <submittedName>
        <fullName evidence="1">N-acetyltransferase</fullName>
        <ecNumber evidence="1">2.3.1.-</ecNumber>
    </submittedName>
</protein>
<dbReference type="GO" id="GO:0016746">
    <property type="term" value="F:acyltransferase activity"/>
    <property type="evidence" value="ECO:0007669"/>
    <property type="project" value="UniProtKB-KW"/>
</dbReference>